<proteinExistence type="predicted"/>
<reference evidence="1 2" key="1">
    <citation type="submission" date="2020-06" db="EMBL/GenBank/DDBJ databases">
        <title>Rhizobium sp.nov. isolated from the tomato plant.</title>
        <authorList>
            <person name="Thin K.K."/>
            <person name="Zhang X."/>
            <person name="He S."/>
        </authorList>
    </citation>
    <scope>NUCLEOTIDE SEQUENCE [LARGE SCALE GENOMIC DNA]</scope>
    <source>
        <strain evidence="1 2">DBTS2</strain>
    </source>
</reference>
<evidence type="ECO:0008006" key="3">
    <source>
        <dbReference type="Google" id="ProtNLM"/>
    </source>
</evidence>
<protein>
    <recommendedName>
        <fullName evidence="3">Tail terminator</fullName>
    </recommendedName>
</protein>
<dbReference type="Proteomes" id="UP000659172">
    <property type="component" value="Unassembled WGS sequence"/>
</dbReference>
<gene>
    <name evidence="1" type="ORF">HV823_04220</name>
</gene>
<name>A0ABX2Q9R0_9HYPH</name>
<evidence type="ECO:0000313" key="2">
    <source>
        <dbReference type="Proteomes" id="UP000659172"/>
    </source>
</evidence>
<organism evidence="1 2">
    <name type="scientific">Mycoplana rhizolycopersici</name>
    <dbReference type="NCBI Taxonomy" id="2746702"/>
    <lineage>
        <taxon>Bacteria</taxon>
        <taxon>Pseudomonadati</taxon>
        <taxon>Pseudomonadota</taxon>
        <taxon>Alphaproteobacteria</taxon>
        <taxon>Hyphomicrobiales</taxon>
        <taxon>Rhizobiaceae</taxon>
        <taxon>Mycoplana</taxon>
    </lineage>
</organism>
<evidence type="ECO:0000313" key="1">
    <source>
        <dbReference type="EMBL" id="NVP54460.1"/>
    </source>
</evidence>
<keyword evidence="2" id="KW-1185">Reference proteome</keyword>
<accession>A0ABX2Q9R0</accession>
<sequence length="154" mass="16734">MAHLRTRIFDFYRDRLAAIPGLEAAGKVKRGRSGPIPQEMLPALTLSWADGEERATIRAFAGLNGEDGYDRDLPLSIIVHLRDDDPEEEFDELCVVIEAAMGAAVKAPGLTVETVLMSSRHYVNHQTGLSLCVGSLTYSVSYKTLASDPTTAAN</sequence>
<dbReference type="EMBL" id="JABXYK010000002">
    <property type="protein sequence ID" value="NVP54460.1"/>
    <property type="molecule type" value="Genomic_DNA"/>
</dbReference>
<dbReference type="RefSeq" id="WP_176948479.1">
    <property type="nucleotide sequence ID" value="NZ_JABXYK010000002.1"/>
</dbReference>
<comment type="caution">
    <text evidence="1">The sequence shown here is derived from an EMBL/GenBank/DDBJ whole genome shotgun (WGS) entry which is preliminary data.</text>
</comment>